<dbReference type="Gramene" id="KGN61550">
    <property type="protein sequence ID" value="KGN61550"/>
    <property type="gene ID" value="Csa_2G169740"/>
</dbReference>
<keyword evidence="2" id="KW-1185">Reference proteome</keyword>
<reference evidence="1 2" key="2">
    <citation type="journal article" date="2009" name="PLoS ONE">
        <title>An integrated genetic and cytogenetic map of the cucumber genome.</title>
        <authorList>
            <person name="Ren Y."/>
            <person name="Zhang Z."/>
            <person name="Liu J."/>
            <person name="Staub J.E."/>
            <person name="Han Y."/>
            <person name="Cheng Z."/>
            <person name="Li X."/>
            <person name="Lu J."/>
            <person name="Miao H."/>
            <person name="Kang H."/>
            <person name="Xie B."/>
            <person name="Gu X."/>
            <person name="Wang X."/>
            <person name="Du Y."/>
            <person name="Jin W."/>
            <person name="Huang S."/>
        </authorList>
    </citation>
    <scope>NUCLEOTIDE SEQUENCE [LARGE SCALE GENOMIC DNA]</scope>
    <source>
        <strain evidence="2">cv. 9930</strain>
    </source>
</reference>
<dbReference type="AlphaFoldDB" id="A0A0A0LI41"/>
<accession>A0A0A0LI41</accession>
<dbReference type="Proteomes" id="UP000029981">
    <property type="component" value="Chromosome 2"/>
</dbReference>
<protein>
    <submittedName>
        <fullName evidence="1">Uncharacterized protein</fullName>
    </submittedName>
</protein>
<reference evidence="1 2" key="3">
    <citation type="journal article" date="2010" name="BMC Genomics">
        <title>Transcriptome sequencing and comparative analysis of cucumber flowers with different sex types.</title>
        <authorList>
            <person name="Guo S."/>
            <person name="Zheng Y."/>
            <person name="Joung J.G."/>
            <person name="Liu S."/>
            <person name="Zhang Z."/>
            <person name="Crasta O.R."/>
            <person name="Sobral B.W."/>
            <person name="Xu Y."/>
            <person name="Huang S."/>
            <person name="Fei Z."/>
        </authorList>
    </citation>
    <scope>NUCLEOTIDE SEQUENCE [LARGE SCALE GENOMIC DNA]</scope>
    <source>
        <strain evidence="2">cv. 9930</strain>
    </source>
</reference>
<evidence type="ECO:0000313" key="2">
    <source>
        <dbReference type="Proteomes" id="UP000029981"/>
    </source>
</evidence>
<reference evidence="1 2" key="4">
    <citation type="journal article" date="2011" name="BMC Genomics">
        <title>RNA-Seq improves annotation of protein-coding genes in the cucumber genome.</title>
        <authorList>
            <person name="Li Z."/>
            <person name="Zhang Z."/>
            <person name="Yan P."/>
            <person name="Huang S."/>
            <person name="Fei Z."/>
            <person name="Lin K."/>
        </authorList>
    </citation>
    <scope>NUCLEOTIDE SEQUENCE [LARGE SCALE GENOMIC DNA]</scope>
    <source>
        <strain evidence="2">cv. 9930</strain>
    </source>
</reference>
<name>A0A0A0LI41_CUCSA</name>
<gene>
    <name evidence="1" type="ORF">Csa_2G169740</name>
</gene>
<organism evidence="1 2">
    <name type="scientific">Cucumis sativus</name>
    <name type="common">Cucumber</name>
    <dbReference type="NCBI Taxonomy" id="3659"/>
    <lineage>
        <taxon>Eukaryota</taxon>
        <taxon>Viridiplantae</taxon>
        <taxon>Streptophyta</taxon>
        <taxon>Embryophyta</taxon>
        <taxon>Tracheophyta</taxon>
        <taxon>Spermatophyta</taxon>
        <taxon>Magnoliopsida</taxon>
        <taxon>eudicotyledons</taxon>
        <taxon>Gunneridae</taxon>
        <taxon>Pentapetalae</taxon>
        <taxon>rosids</taxon>
        <taxon>fabids</taxon>
        <taxon>Cucurbitales</taxon>
        <taxon>Cucurbitaceae</taxon>
        <taxon>Benincaseae</taxon>
        <taxon>Cucumis</taxon>
    </lineage>
</organism>
<dbReference type="EMBL" id="CM002923">
    <property type="protein sequence ID" value="KGN61550.1"/>
    <property type="molecule type" value="Genomic_DNA"/>
</dbReference>
<reference evidence="1 2" key="1">
    <citation type="journal article" date="2009" name="Nat. Genet.">
        <title>The genome of the cucumber, Cucumis sativus L.</title>
        <authorList>
            <person name="Huang S."/>
            <person name="Li R."/>
            <person name="Zhang Z."/>
            <person name="Li L."/>
            <person name="Gu X."/>
            <person name="Fan W."/>
            <person name="Lucas W.J."/>
            <person name="Wang X."/>
            <person name="Xie B."/>
            <person name="Ni P."/>
            <person name="Ren Y."/>
            <person name="Zhu H."/>
            <person name="Li J."/>
            <person name="Lin K."/>
            <person name="Jin W."/>
            <person name="Fei Z."/>
            <person name="Li G."/>
            <person name="Staub J."/>
            <person name="Kilian A."/>
            <person name="van der Vossen E.A."/>
            <person name="Wu Y."/>
            <person name="Guo J."/>
            <person name="He J."/>
            <person name="Jia Z."/>
            <person name="Ren Y."/>
            <person name="Tian G."/>
            <person name="Lu Y."/>
            <person name="Ruan J."/>
            <person name="Qian W."/>
            <person name="Wang M."/>
            <person name="Huang Q."/>
            <person name="Li B."/>
            <person name="Xuan Z."/>
            <person name="Cao J."/>
            <person name="Asan"/>
            <person name="Wu Z."/>
            <person name="Zhang J."/>
            <person name="Cai Q."/>
            <person name="Bai Y."/>
            <person name="Zhao B."/>
            <person name="Han Y."/>
            <person name="Li Y."/>
            <person name="Li X."/>
            <person name="Wang S."/>
            <person name="Shi Q."/>
            <person name="Liu S."/>
            <person name="Cho W.K."/>
            <person name="Kim J.Y."/>
            <person name="Xu Y."/>
            <person name="Heller-Uszynska K."/>
            <person name="Miao H."/>
            <person name="Cheng Z."/>
            <person name="Zhang S."/>
            <person name="Wu J."/>
            <person name="Yang Y."/>
            <person name="Kang H."/>
            <person name="Li M."/>
            <person name="Liang H."/>
            <person name="Ren X."/>
            <person name="Shi Z."/>
            <person name="Wen M."/>
            <person name="Jian M."/>
            <person name="Yang H."/>
            <person name="Zhang G."/>
            <person name="Yang Z."/>
            <person name="Chen R."/>
            <person name="Liu S."/>
            <person name="Li J."/>
            <person name="Ma L."/>
            <person name="Liu H."/>
            <person name="Zhou Y."/>
            <person name="Zhao J."/>
            <person name="Fang X."/>
            <person name="Li G."/>
            <person name="Fang L."/>
            <person name="Li Y."/>
            <person name="Liu D."/>
            <person name="Zheng H."/>
            <person name="Zhang Y."/>
            <person name="Qin N."/>
            <person name="Li Z."/>
            <person name="Yang G."/>
            <person name="Yang S."/>
            <person name="Bolund L."/>
            <person name="Kristiansen K."/>
            <person name="Zheng H."/>
            <person name="Li S."/>
            <person name="Zhang X."/>
            <person name="Yang H."/>
            <person name="Wang J."/>
            <person name="Sun R."/>
            <person name="Zhang B."/>
            <person name="Jiang S."/>
            <person name="Wang J."/>
            <person name="Du Y."/>
            <person name="Li S."/>
        </authorList>
    </citation>
    <scope>NUCLEOTIDE SEQUENCE [LARGE SCALE GENOMIC DNA]</scope>
    <source>
        <strain evidence="2">cv. 9930</strain>
    </source>
</reference>
<evidence type="ECO:0000313" key="1">
    <source>
        <dbReference type="EMBL" id="KGN61550.1"/>
    </source>
</evidence>
<sequence>MKLDYHDTNFANFNALGFNDGAMTSSQQTDSGAPSERVLFCKKSSSLPLPATADLPAARFPLSCHSLCHPRTHRRSLHQALISVVLLAYSETETVVQLLTPGVRGRAAAHS</sequence>
<proteinExistence type="predicted"/>